<dbReference type="PANTHER" id="PTHR22912:SF151">
    <property type="entry name" value="DIHYDROLIPOYL DEHYDROGENASE, MITOCHONDRIAL"/>
    <property type="match status" value="1"/>
</dbReference>
<comment type="caution">
    <text evidence="12">The sequence shown here is derived from an EMBL/GenBank/DDBJ whole genome shotgun (WGS) entry which is preliminary data.</text>
</comment>
<dbReference type="FunFam" id="3.30.390.30:FF:000001">
    <property type="entry name" value="Dihydrolipoyl dehydrogenase"/>
    <property type="match status" value="1"/>
</dbReference>
<keyword evidence="13" id="KW-1185">Reference proteome</keyword>
<gene>
    <name evidence="12" type="ORF">CUJ83_09300</name>
</gene>
<dbReference type="SUPFAM" id="SSF51905">
    <property type="entry name" value="FAD/NAD(P)-binding domain"/>
    <property type="match status" value="1"/>
</dbReference>
<name>A0AAP2RDN4_9EURY</name>
<dbReference type="Pfam" id="PF02852">
    <property type="entry name" value="Pyr_redox_dim"/>
    <property type="match status" value="1"/>
</dbReference>
<dbReference type="SUPFAM" id="SSF55424">
    <property type="entry name" value="FAD/NAD-linked reductases, dimerisation (C-terminal) domain"/>
    <property type="match status" value="1"/>
</dbReference>
<keyword evidence="4 9" id="KW-0274">FAD</keyword>
<keyword evidence="3 9" id="KW-0285">Flavoprotein</keyword>
<keyword evidence="5 9" id="KW-0560">Oxidoreductase</keyword>
<dbReference type="GO" id="GO:0004148">
    <property type="term" value="F:dihydrolipoyl dehydrogenase (NADH) activity"/>
    <property type="evidence" value="ECO:0007669"/>
    <property type="project" value="TreeGrafter"/>
</dbReference>
<keyword evidence="7" id="KW-1015">Disulfide bond</keyword>
<proteinExistence type="inferred from homology"/>
<dbReference type="GO" id="GO:0050660">
    <property type="term" value="F:flavin adenine dinucleotide binding"/>
    <property type="evidence" value="ECO:0007669"/>
    <property type="project" value="TreeGrafter"/>
</dbReference>
<dbReference type="PRINTS" id="PR00411">
    <property type="entry name" value="PNDRDTASEI"/>
</dbReference>
<dbReference type="Gene3D" id="3.50.50.60">
    <property type="entry name" value="FAD/NAD(P)-binding domain"/>
    <property type="match status" value="2"/>
</dbReference>
<comment type="cofactor">
    <cofactor evidence="1">
        <name>FAD</name>
        <dbReference type="ChEBI" id="CHEBI:57692"/>
    </cofactor>
</comment>
<dbReference type="Pfam" id="PF07992">
    <property type="entry name" value="Pyr_redox_2"/>
    <property type="match status" value="1"/>
</dbReference>
<dbReference type="PRINTS" id="PR00368">
    <property type="entry name" value="FADPNR"/>
</dbReference>
<evidence type="ECO:0000256" key="9">
    <source>
        <dbReference type="RuleBase" id="RU003691"/>
    </source>
</evidence>
<dbReference type="InterPro" id="IPR050151">
    <property type="entry name" value="Class-I_Pyr_Nuc-Dis_Oxidored"/>
</dbReference>
<feature type="domain" description="FAD/NAD(P)-binding" evidence="11">
    <location>
        <begin position="11"/>
        <end position="329"/>
    </location>
</feature>
<reference evidence="12 13" key="1">
    <citation type="submission" date="2017-11" db="EMBL/GenBank/DDBJ databases">
        <title>Isolation and Characterization of Family Methanocellaceae Species from Potential Methane Hydrate Area Offshore Southwestern Taiwan.</title>
        <authorList>
            <person name="Zhang W.-L."/>
            <person name="Chen W.-C."/>
            <person name="Lai M.-C."/>
            <person name="Chen S.-C."/>
        </authorList>
    </citation>
    <scope>NUCLEOTIDE SEQUENCE [LARGE SCALE GENOMIC DNA]</scope>
    <source>
        <strain evidence="12 13">CWC-04</strain>
    </source>
</reference>
<evidence type="ECO:0000259" key="11">
    <source>
        <dbReference type="Pfam" id="PF07992"/>
    </source>
</evidence>
<evidence type="ECO:0000256" key="5">
    <source>
        <dbReference type="ARBA" id="ARBA00023002"/>
    </source>
</evidence>
<dbReference type="RefSeq" id="WP_230742041.1">
    <property type="nucleotide sequence ID" value="NZ_PGCK01000007.1"/>
</dbReference>
<dbReference type="PIRSF" id="PIRSF000350">
    <property type="entry name" value="Mercury_reductase_MerA"/>
    <property type="match status" value="1"/>
</dbReference>
<organism evidence="12 13">
    <name type="scientific">Methanooceanicella nereidis</name>
    <dbReference type="NCBI Taxonomy" id="2052831"/>
    <lineage>
        <taxon>Archaea</taxon>
        <taxon>Methanobacteriati</taxon>
        <taxon>Methanobacteriota</taxon>
        <taxon>Stenosarchaea group</taxon>
        <taxon>Methanomicrobia</taxon>
        <taxon>Methanocellales</taxon>
        <taxon>Methanocellaceae</taxon>
        <taxon>Methanooceanicella</taxon>
    </lineage>
</organism>
<keyword evidence="6" id="KW-0520">NAD</keyword>
<sequence>MVVGDIEIGTDVLVIGGGPAGYTVAVECARSEMDVTLVNNGELGGLCLHRGCIPVKTIMHALDISEECKKGAPFGVDAGNVSVKLKNVYAWKDDVIEKLESQIKCLCDRYEVQMLEGFCSFTSSNTAMVQGSRGEQRIRFKRAVIATGTRYEEIPGLPYDDKSILNQDSLIRNKDLPDEVVILGGGYGGTTIGTLAVKLGISVRIIHSGDSLFPGIDDDILCPVTKWLCENGVKIYSGDWSVEKKDDVISITINKNGNDDVIKTKKVIVATGMIGNTEKLGLENTEVKINDKGFIEVDGDFLTSDPNIYAIGDANNKPYKNASKAFREGKSLARILKGGTGFPDYQVMPLTLSSEPKISCAGMSEKQAKDAGIDILTGISCFSSNGKAVSLGKTDGFVKVIAEKGSHRILGVHIVGPAAFDIADESYLAIETGARLEDIVLTVHPHPTLCETLQGACEAALKRSDGW</sequence>
<accession>A0AAP2RDN4</accession>
<evidence type="ECO:0000256" key="4">
    <source>
        <dbReference type="ARBA" id="ARBA00022827"/>
    </source>
</evidence>
<dbReference type="EMBL" id="PGCK01000007">
    <property type="protein sequence ID" value="MCD1295192.1"/>
    <property type="molecule type" value="Genomic_DNA"/>
</dbReference>
<dbReference type="Proteomes" id="UP001320159">
    <property type="component" value="Unassembled WGS sequence"/>
</dbReference>
<evidence type="ECO:0000313" key="12">
    <source>
        <dbReference type="EMBL" id="MCD1295192.1"/>
    </source>
</evidence>
<dbReference type="InterPro" id="IPR016156">
    <property type="entry name" value="FAD/NAD-linked_Rdtase_dimer_sf"/>
</dbReference>
<evidence type="ECO:0000256" key="7">
    <source>
        <dbReference type="ARBA" id="ARBA00023157"/>
    </source>
</evidence>
<comment type="similarity">
    <text evidence="2 9">Belongs to the class-I pyridine nucleotide-disulfide oxidoreductase family.</text>
</comment>
<evidence type="ECO:0000313" key="13">
    <source>
        <dbReference type="Proteomes" id="UP001320159"/>
    </source>
</evidence>
<dbReference type="GO" id="GO:0006103">
    <property type="term" value="P:2-oxoglutarate metabolic process"/>
    <property type="evidence" value="ECO:0007669"/>
    <property type="project" value="TreeGrafter"/>
</dbReference>
<dbReference type="PROSITE" id="PS00076">
    <property type="entry name" value="PYRIDINE_REDOX_1"/>
    <property type="match status" value="1"/>
</dbReference>
<evidence type="ECO:0000256" key="8">
    <source>
        <dbReference type="ARBA" id="ARBA00023284"/>
    </source>
</evidence>
<keyword evidence="8 9" id="KW-0676">Redox-active center</keyword>
<dbReference type="PANTHER" id="PTHR22912">
    <property type="entry name" value="DISULFIDE OXIDOREDUCTASE"/>
    <property type="match status" value="1"/>
</dbReference>
<dbReference type="InterPro" id="IPR036188">
    <property type="entry name" value="FAD/NAD-bd_sf"/>
</dbReference>
<dbReference type="InterPro" id="IPR001100">
    <property type="entry name" value="Pyr_nuc-diS_OxRdtase"/>
</dbReference>
<evidence type="ECO:0000256" key="2">
    <source>
        <dbReference type="ARBA" id="ARBA00007532"/>
    </source>
</evidence>
<dbReference type="InterPro" id="IPR012999">
    <property type="entry name" value="Pyr_OxRdtase_I_AS"/>
</dbReference>
<evidence type="ECO:0000259" key="10">
    <source>
        <dbReference type="Pfam" id="PF02852"/>
    </source>
</evidence>
<evidence type="ECO:0000256" key="6">
    <source>
        <dbReference type="ARBA" id="ARBA00023027"/>
    </source>
</evidence>
<evidence type="ECO:0000256" key="3">
    <source>
        <dbReference type="ARBA" id="ARBA00022630"/>
    </source>
</evidence>
<dbReference type="AlphaFoldDB" id="A0AAP2RDN4"/>
<keyword evidence="12" id="KW-0670">Pyruvate</keyword>
<evidence type="ECO:0000256" key="1">
    <source>
        <dbReference type="ARBA" id="ARBA00001974"/>
    </source>
</evidence>
<dbReference type="InterPro" id="IPR023753">
    <property type="entry name" value="FAD/NAD-binding_dom"/>
</dbReference>
<dbReference type="InterPro" id="IPR004099">
    <property type="entry name" value="Pyr_nucl-diS_OxRdtase_dimer"/>
</dbReference>
<protein>
    <submittedName>
        <fullName evidence="12">Pyruvate dehydrogenase</fullName>
    </submittedName>
</protein>
<feature type="domain" description="Pyridine nucleotide-disulphide oxidoreductase dimerisation" evidence="10">
    <location>
        <begin position="349"/>
        <end position="455"/>
    </location>
</feature>
<dbReference type="Gene3D" id="3.30.390.30">
    <property type="match status" value="1"/>
</dbReference>